<keyword evidence="4" id="KW-0813">Transport</keyword>
<dbReference type="SUPFAM" id="SSF56784">
    <property type="entry name" value="HAD-like"/>
    <property type="match status" value="1"/>
</dbReference>
<feature type="binding site" evidence="18">
    <location>
        <position position="934"/>
    </location>
    <ligand>
        <name>Mg(2+)</name>
        <dbReference type="ChEBI" id="CHEBI:18420"/>
    </ligand>
</feature>
<evidence type="ECO:0000256" key="18">
    <source>
        <dbReference type="PIRSR" id="PIRSR606539-3"/>
    </source>
</evidence>
<feature type="binding site" evidence="17">
    <location>
        <position position="691"/>
    </location>
    <ligand>
        <name>ATP</name>
        <dbReference type="ChEBI" id="CHEBI:30616"/>
    </ligand>
</feature>
<feature type="compositionally biased region" description="Polar residues" evidence="20">
    <location>
        <begin position="1417"/>
        <end position="1460"/>
    </location>
</feature>
<evidence type="ECO:0000256" key="16">
    <source>
        <dbReference type="PIRSR" id="PIRSR606539-1"/>
    </source>
</evidence>
<comment type="catalytic activity">
    <reaction evidence="15 19">
        <text>ATP + H2O + phospholipidSide 1 = ADP + phosphate + phospholipidSide 2.</text>
        <dbReference type="EC" id="7.6.2.1"/>
    </reaction>
</comment>
<feature type="binding site" evidence="17">
    <location>
        <position position="551"/>
    </location>
    <ligand>
        <name>ATP</name>
        <dbReference type="ChEBI" id="CHEBI:30616"/>
    </ligand>
</feature>
<feature type="domain" description="P-type ATPase N-terminal" evidence="21">
    <location>
        <begin position="21"/>
        <end position="85"/>
    </location>
</feature>
<dbReference type="PROSITE" id="PS00154">
    <property type="entry name" value="ATPASE_E1_E2"/>
    <property type="match status" value="1"/>
</dbReference>
<dbReference type="Pfam" id="PF16209">
    <property type="entry name" value="PhoLip_ATPase_N"/>
    <property type="match status" value="1"/>
</dbReference>
<feature type="active site" description="4-aspartylphosphate intermediate" evidence="16">
    <location>
        <position position="406"/>
    </location>
</feature>
<proteinExistence type="inferred from homology"/>
<feature type="binding site" evidence="17">
    <location>
        <position position="689"/>
    </location>
    <ligand>
        <name>ATP</name>
        <dbReference type="ChEBI" id="CHEBI:30616"/>
    </ligand>
</feature>
<dbReference type="PANTHER" id="PTHR24092">
    <property type="entry name" value="PROBABLE PHOSPHOLIPID-TRANSPORTING ATPASE"/>
    <property type="match status" value="1"/>
</dbReference>
<feature type="compositionally biased region" description="Polar residues" evidence="20">
    <location>
        <begin position="1381"/>
        <end position="1406"/>
    </location>
</feature>
<dbReference type="SUPFAM" id="SSF81653">
    <property type="entry name" value="Calcium ATPase, transduction domain A"/>
    <property type="match status" value="1"/>
</dbReference>
<feature type="transmembrane region" description="Helical" evidence="19">
    <location>
        <begin position="1142"/>
        <end position="1159"/>
    </location>
</feature>
<keyword evidence="6 19" id="KW-0812">Transmembrane</keyword>
<dbReference type="InterPro" id="IPR036412">
    <property type="entry name" value="HAD-like_sf"/>
</dbReference>
<keyword evidence="10 18" id="KW-0460">Magnesium</keyword>
<keyword evidence="13" id="KW-0445">Lipid transport</keyword>
<feature type="region of interest" description="Disordered" evidence="20">
    <location>
        <begin position="1238"/>
        <end position="1264"/>
    </location>
</feature>
<evidence type="ECO:0000256" key="20">
    <source>
        <dbReference type="SAM" id="MobiDB-lite"/>
    </source>
</evidence>
<keyword evidence="23" id="KW-1185">Reference proteome</keyword>
<feature type="transmembrane region" description="Helical" evidence="19">
    <location>
        <begin position="1073"/>
        <end position="1095"/>
    </location>
</feature>
<evidence type="ECO:0000259" key="21">
    <source>
        <dbReference type="Pfam" id="PF16209"/>
    </source>
</evidence>
<dbReference type="SUPFAM" id="SSF81660">
    <property type="entry name" value="Metal cation-transporting ATPase, ATP-binding domain N"/>
    <property type="match status" value="1"/>
</dbReference>
<dbReference type="GO" id="GO:0045332">
    <property type="term" value="P:phospholipid translocation"/>
    <property type="evidence" value="ECO:0007669"/>
    <property type="project" value="TreeGrafter"/>
</dbReference>
<evidence type="ECO:0000259" key="22">
    <source>
        <dbReference type="Pfam" id="PF16212"/>
    </source>
</evidence>
<evidence type="ECO:0000256" key="13">
    <source>
        <dbReference type="ARBA" id="ARBA00023055"/>
    </source>
</evidence>
<keyword evidence="12 19" id="KW-1133">Transmembrane helix</keyword>
<feature type="binding site" evidence="17">
    <location>
        <position position="938"/>
    </location>
    <ligand>
        <name>ATP</name>
        <dbReference type="ChEBI" id="CHEBI:30616"/>
    </ligand>
</feature>
<protein>
    <recommendedName>
        <fullName evidence="19">Phospholipid-transporting ATPase</fullName>
        <ecNumber evidence="19">7.6.2.1</ecNumber>
    </recommendedName>
</protein>
<feature type="binding site" evidence="17">
    <location>
        <position position="609"/>
    </location>
    <ligand>
        <name>ATP</name>
        <dbReference type="ChEBI" id="CHEBI:30616"/>
    </ligand>
</feature>
<feature type="transmembrane region" description="Helical" evidence="19">
    <location>
        <begin position="1188"/>
        <end position="1210"/>
    </location>
</feature>
<dbReference type="STRING" id="131310.A0A0N4ZCM2"/>
<evidence type="ECO:0000256" key="5">
    <source>
        <dbReference type="ARBA" id="ARBA00022553"/>
    </source>
</evidence>
<feature type="binding site" evidence="18">
    <location>
        <position position="406"/>
    </location>
    <ligand>
        <name>Mg(2+)</name>
        <dbReference type="ChEBI" id="CHEBI:18420"/>
    </ligand>
</feature>
<keyword evidence="11 19" id="KW-1278">Translocase</keyword>
<dbReference type="WBParaSite" id="PTRK_0000527400.1">
    <property type="protein sequence ID" value="PTRK_0000527400.1"/>
    <property type="gene ID" value="PTRK_0000527400"/>
</dbReference>
<comment type="cofactor">
    <cofactor evidence="1 18">
        <name>Mg(2+)</name>
        <dbReference type="ChEBI" id="CHEBI:18420"/>
    </cofactor>
</comment>
<feature type="transmembrane region" description="Helical" evidence="19">
    <location>
        <begin position="1110"/>
        <end position="1130"/>
    </location>
</feature>
<dbReference type="InterPro" id="IPR001757">
    <property type="entry name" value="P_typ_ATPase"/>
</dbReference>
<dbReference type="FunFam" id="2.70.150.10:FF:000025">
    <property type="entry name" value="Phospholipid-transporting ATPase"/>
    <property type="match status" value="1"/>
</dbReference>
<evidence type="ECO:0000256" key="14">
    <source>
        <dbReference type="ARBA" id="ARBA00023136"/>
    </source>
</evidence>
<dbReference type="PANTHER" id="PTHR24092:SF190">
    <property type="entry name" value="PHOSPHOLIPID-TRANSPORTING ATPASE"/>
    <property type="match status" value="1"/>
</dbReference>
<feature type="binding site" evidence="17">
    <location>
        <position position="574"/>
    </location>
    <ligand>
        <name>ATP</name>
        <dbReference type="ChEBI" id="CHEBI:30616"/>
    </ligand>
</feature>
<feature type="binding site" evidence="17">
    <location>
        <position position="937"/>
    </location>
    <ligand>
        <name>ATP</name>
        <dbReference type="ChEBI" id="CHEBI:30616"/>
    </ligand>
</feature>
<keyword evidence="8 17" id="KW-0547">Nucleotide-binding</keyword>
<evidence type="ECO:0000256" key="4">
    <source>
        <dbReference type="ARBA" id="ARBA00022448"/>
    </source>
</evidence>
<evidence type="ECO:0000256" key="8">
    <source>
        <dbReference type="ARBA" id="ARBA00022741"/>
    </source>
</evidence>
<evidence type="ECO:0000256" key="6">
    <source>
        <dbReference type="ARBA" id="ARBA00022692"/>
    </source>
</evidence>
<dbReference type="GO" id="GO:0000287">
    <property type="term" value="F:magnesium ion binding"/>
    <property type="evidence" value="ECO:0007669"/>
    <property type="project" value="UniProtKB-UniRule"/>
</dbReference>
<feature type="transmembrane region" description="Helical" evidence="19">
    <location>
        <begin position="277"/>
        <end position="305"/>
    </location>
</feature>
<dbReference type="Pfam" id="PF16212">
    <property type="entry name" value="PhoLip_ATPase_C"/>
    <property type="match status" value="1"/>
</dbReference>
<evidence type="ECO:0000256" key="9">
    <source>
        <dbReference type="ARBA" id="ARBA00022840"/>
    </source>
</evidence>
<dbReference type="GO" id="GO:0005802">
    <property type="term" value="C:trans-Golgi network"/>
    <property type="evidence" value="ECO:0007669"/>
    <property type="project" value="TreeGrafter"/>
</dbReference>
<feature type="binding site" evidence="18">
    <location>
        <position position="408"/>
    </location>
    <ligand>
        <name>Mg(2+)</name>
        <dbReference type="ChEBI" id="CHEBI:18420"/>
    </ligand>
</feature>
<dbReference type="SUPFAM" id="SSF81665">
    <property type="entry name" value="Calcium ATPase, transmembrane domain M"/>
    <property type="match status" value="1"/>
</dbReference>
<feature type="binding site" evidence="17">
    <location>
        <position position="690"/>
    </location>
    <ligand>
        <name>ATP</name>
        <dbReference type="ChEBI" id="CHEBI:30616"/>
    </ligand>
</feature>
<dbReference type="GO" id="GO:0016887">
    <property type="term" value="F:ATP hydrolysis activity"/>
    <property type="evidence" value="ECO:0007669"/>
    <property type="project" value="InterPro"/>
</dbReference>
<dbReference type="InterPro" id="IPR023299">
    <property type="entry name" value="ATPase_P-typ_cyto_dom_N"/>
</dbReference>
<dbReference type="EC" id="7.6.2.1" evidence="19"/>
<dbReference type="InterPro" id="IPR023298">
    <property type="entry name" value="ATPase_P-typ_TM_dom_sf"/>
</dbReference>
<feature type="region of interest" description="Disordered" evidence="20">
    <location>
        <begin position="1370"/>
        <end position="1468"/>
    </location>
</feature>
<dbReference type="GO" id="GO:0005524">
    <property type="term" value="F:ATP binding"/>
    <property type="evidence" value="ECO:0007669"/>
    <property type="project" value="UniProtKB-UniRule"/>
</dbReference>
<evidence type="ECO:0000256" key="11">
    <source>
        <dbReference type="ARBA" id="ARBA00022967"/>
    </source>
</evidence>
<dbReference type="FunFam" id="3.40.50.1000:FF:000001">
    <property type="entry name" value="Phospholipid-transporting ATPase IC"/>
    <property type="match status" value="1"/>
</dbReference>
<keyword evidence="14 19" id="KW-0472">Membrane</keyword>
<dbReference type="Proteomes" id="UP000038045">
    <property type="component" value="Unplaced"/>
</dbReference>
<evidence type="ECO:0000256" key="7">
    <source>
        <dbReference type="ARBA" id="ARBA00022723"/>
    </source>
</evidence>
<evidence type="ECO:0000256" key="10">
    <source>
        <dbReference type="ARBA" id="ARBA00022842"/>
    </source>
</evidence>
<name>A0A0N4ZCM2_PARTI</name>
<feature type="transmembrane region" description="Helical" evidence="19">
    <location>
        <begin position="995"/>
        <end position="1018"/>
    </location>
</feature>
<dbReference type="InterPro" id="IPR006539">
    <property type="entry name" value="P-type_ATPase_IV"/>
</dbReference>
<feature type="binding site" evidence="17">
    <location>
        <position position="510"/>
    </location>
    <ligand>
        <name>ATP</name>
        <dbReference type="ChEBI" id="CHEBI:30616"/>
    </ligand>
</feature>
<dbReference type="InterPro" id="IPR008250">
    <property type="entry name" value="ATPase_P-typ_transduc_dom_A_sf"/>
</dbReference>
<dbReference type="InterPro" id="IPR023214">
    <property type="entry name" value="HAD_sf"/>
</dbReference>
<evidence type="ECO:0000256" key="17">
    <source>
        <dbReference type="PIRSR" id="PIRSR606539-2"/>
    </source>
</evidence>
<keyword evidence="7 18" id="KW-0479">Metal-binding</keyword>
<dbReference type="FunFam" id="3.40.1110.10:FF:000087">
    <property type="entry name" value="Phospholipid-transporting ATPase"/>
    <property type="match status" value="1"/>
</dbReference>
<dbReference type="PRINTS" id="PR00119">
    <property type="entry name" value="CATATPASE"/>
</dbReference>
<dbReference type="GO" id="GO:0005886">
    <property type="term" value="C:plasma membrane"/>
    <property type="evidence" value="ECO:0007669"/>
    <property type="project" value="TreeGrafter"/>
</dbReference>
<feature type="binding site" evidence="17">
    <location>
        <position position="408"/>
    </location>
    <ligand>
        <name>ATP</name>
        <dbReference type="ChEBI" id="CHEBI:30616"/>
    </ligand>
</feature>
<evidence type="ECO:0000256" key="3">
    <source>
        <dbReference type="ARBA" id="ARBA00008109"/>
    </source>
</evidence>
<evidence type="ECO:0000256" key="2">
    <source>
        <dbReference type="ARBA" id="ARBA00004127"/>
    </source>
</evidence>
<feature type="compositionally biased region" description="Basic residues" evidence="20">
    <location>
        <begin position="1254"/>
        <end position="1263"/>
    </location>
</feature>
<evidence type="ECO:0000256" key="19">
    <source>
        <dbReference type="RuleBase" id="RU362033"/>
    </source>
</evidence>
<dbReference type="NCBIfam" id="TIGR01652">
    <property type="entry name" value="ATPase-Plipid"/>
    <property type="match status" value="1"/>
</dbReference>
<feature type="binding site" evidence="17">
    <location>
        <position position="407"/>
    </location>
    <ligand>
        <name>ATP</name>
        <dbReference type="ChEBI" id="CHEBI:30616"/>
    </ligand>
</feature>
<feature type="binding site" evidence="17">
    <location>
        <position position="406"/>
    </location>
    <ligand>
        <name>ATP</name>
        <dbReference type="ChEBI" id="CHEBI:30616"/>
    </ligand>
</feature>
<keyword evidence="9 17" id="KW-0067">ATP-binding</keyword>
<comment type="subcellular location">
    <subcellularLocation>
        <location evidence="2">Endomembrane system</location>
        <topology evidence="2">Multi-pass membrane protein</topology>
    </subcellularLocation>
    <subcellularLocation>
        <location evidence="19">Membrane</location>
        <topology evidence="19">Multi-pass membrane protein</topology>
    </subcellularLocation>
</comment>
<comment type="similarity">
    <text evidence="3 19">Belongs to the cation transport ATPase (P-type) (TC 3.A.3) family. Type IV subfamily.</text>
</comment>
<sequence>MKGAKEKTNINGKKENQRILKANDRDFNKQFKYADNFIKTSKYSLITFVPKNLFEQFRRLANAYFLLLMCLQFIKWISSISWYSTAIPLITVLAFSGIKDAYDDFQRHRTDNQVNNRTAMVVRNGHLVEEKWMNVKVGDIIRMENEDFIASDVLLLSSSEPHGICYIETAELDGETNLKTRSALPETAIYGDILKDISAFNGKIICEPPNNRLSKFEGKLEYKGETYSIDNNRMLLRGCRLRNTRWCYGVVVFAGKDTKLMQNSGVSKFKRTSLDKFLNFLIMGIVLFLIAMCLICTILCGVWEWTTGKNFQIYLSWDTEVVPHPEEKSGKQIALISFLMFFSYIILLNTVVPISLYVSVEILRFVHSLWINFDKKMYDADNDIPARARTTTLNEELGQVQYIFSDKTGTLTQNVMTFNKCSINGRSYGDVINERGETMVIDENTTPLDFSKNRWSEPKFKFYDRTLQEDTNIKLTMVDEFWKLLAICHTVMPERKPGNKLEYQAQSPDEAALTSAARNFGYVFKSRTPQSVTIEINGIEEVYQVLQFLDFDNIRKRMSVIVKGPDDKLKLYCKGADTIVLKRITPSTSNLLIEATTQHLDQFASTGLRTLCVAYKELDEKTCYEWLNRLRVAASALENRDEKMAELYDELEVNLTLIGATAIEDKLQDNVPETIAKLTAANIKIWVLTGDKTETAINIGFSCKLLTDSMKDIMVVDGVTEDEVEVQLKDTKRIIERGKSKGSSVSTYINNVIAALERLELEKETLALNKEKRLYNISTYDNTSVFSQNSVSFYSSPLYKNCGLYINESPDDKIRQLFGDYTVLNDERTLFLPQKHTQAGQLSPQYQNSLALNAQNNRHFSSDNYDDEGKEGFALVINGDSLIHALNPNLEKLFLDIGCECQSVICCRVTPLQKAQVVDLVKRNKKAVTLAVGDGANDVSMIKTAHIGIGISGKEGMQAVLASDYSIGQFRFLQRLLLVHGRWSYYRMCKFLRYFFYKNFSFTLVHFWYSFFCGYSAMPLYDPVLISCYNMFFTSLPCLAMGVFDQDVDDEYSLLFPKLYIPGQYNLFFNMRIFIYSVLHGIISSLVIFFVPYAALYNATNESGQDLNDYAMLSFTTFTGLIIVVTGQIMMDTSYWTPINHFCVWGSLGIYFGLVFIYYEALSPRVAIYAGSSPAYGITFRAMSSPHFWFSLLLIAVILLLPVLIARFFWIDTHPSYADKIKVHKLLYKDIPIDRDGEEGTKEAKTKTIPRSMQTRRSRRRSLRSGYAFSHSAGFGELIIKGKLFKNLENLRIGSVKKNENNEEIKENQKSLSPKNITEHYNNLTLGVGTTNPTFHKKNNVISTNIVPGNTITSTTHNIWINEENDNNQYTNNGYVDDDNPSNLTSGRSPTKVTTEFSTDNKNLVTSFDDGGMDPSRPTSSRPNKLQTSPNLNNSSRNMFTVVRNTKSKVDNPNNKSPPLTDQKETLV</sequence>
<feature type="binding site" evidence="18">
    <location>
        <position position="938"/>
    </location>
    <ligand>
        <name>Mg(2+)</name>
        <dbReference type="ChEBI" id="CHEBI:18420"/>
    </ligand>
</feature>
<dbReference type="Gene3D" id="3.40.50.1000">
    <property type="entry name" value="HAD superfamily/HAD-like"/>
    <property type="match status" value="2"/>
</dbReference>
<dbReference type="GO" id="GO:0140326">
    <property type="term" value="F:ATPase-coupled intramembrane lipid transporter activity"/>
    <property type="evidence" value="ECO:0007669"/>
    <property type="project" value="UniProtKB-EC"/>
</dbReference>
<reference evidence="24" key="1">
    <citation type="submission" date="2017-02" db="UniProtKB">
        <authorList>
            <consortium name="WormBaseParasite"/>
        </authorList>
    </citation>
    <scope>IDENTIFICATION</scope>
</reference>
<evidence type="ECO:0000256" key="15">
    <source>
        <dbReference type="ARBA" id="ARBA00034036"/>
    </source>
</evidence>
<feature type="transmembrane region" description="Helical" evidence="19">
    <location>
        <begin position="333"/>
        <end position="358"/>
    </location>
</feature>
<evidence type="ECO:0000256" key="12">
    <source>
        <dbReference type="ARBA" id="ARBA00022989"/>
    </source>
</evidence>
<dbReference type="InterPro" id="IPR032630">
    <property type="entry name" value="P_typ_ATPase_c"/>
</dbReference>
<evidence type="ECO:0000256" key="1">
    <source>
        <dbReference type="ARBA" id="ARBA00001946"/>
    </source>
</evidence>
<feature type="binding site" evidence="17">
    <location>
        <position position="914"/>
    </location>
    <ligand>
        <name>ATP</name>
        <dbReference type="ChEBI" id="CHEBI:30616"/>
    </ligand>
</feature>
<dbReference type="Pfam" id="PF13246">
    <property type="entry name" value="Cation_ATPase"/>
    <property type="match status" value="1"/>
</dbReference>
<feature type="domain" description="P-type ATPase C-terminal" evidence="22">
    <location>
        <begin position="960"/>
        <end position="1210"/>
    </location>
</feature>
<feature type="binding site" evidence="17">
    <location>
        <position position="908"/>
    </location>
    <ligand>
        <name>ATP</name>
        <dbReference type="ChEBI" id="CHEBI:30616"/>
    </ligand>
</feature>
<evidence type="ECO:0000313" key="23">
    <source>
        <dbReference type="Proteomes" id="UP000038045"/>
    </source>
</evidence>
<dbReference type="Gene3D" id="3.40.1110.10">
    <property type="entry name" value="Calcium-transporting ATPase, cytoplasmic domain N"/>
    <property type="match status" value="1"/>
</dbReference>
<dbReference type="Gene3D" id="2.70.150.10">
    <property type="entry name" value="Calcium-transporting ATPase, cytoplasmic transduction domain A"/>
    <property type="match status" value="1"/>
</dbReference>
<keyword evidence="5" id="KW-0597">Phosphoprotein</keyword>
<organism evidence="23 24">
    <name type="scientific">Parastrongyloides trichosuri</name>
    <name type="common">Possum-specific nematode worm</name>
    <dbReference type="NCBI Taxonomy" id="131310"/>
    <lineage>
        <taxon>Eukaryota</taxon>
        <taxon>Metazoa</taxon>
        <taxon>Ecdysozoa</taxon>
        <taxon>Nematoda</taxon>
        <taxon>Chromadorea</taxon>
        <taxon>Rhabditida</taxon>
        <taxon>Tylenchina</taxon>
        <taxon>Panagrolaimomorpha</taxon>
        <taxon>Strongyloidoidea</taxon>
        <taxon>Strongyloididae</taxon>
        <taxon>Parastrongyloides</taxon>
    </lineage>
</organism>
<dbReference type="InterPro" id="IPR018303">
    <property type="entry name" value="ATPase_P-typ_P_site"/>
</dbReference>
<dbReference type="NCBIfam" id="TIGR01494">
    <property type="entry name" value="ATPase_P-type"/>
    <property type="match status" value="1"/>
</dbReference>
<dbReference type="GO" id="GO:0007030">
    <property type="term" value="P:Golgi organization"/>
    <property type="evidence" value="ECO:0007669"/>
    <property type="project" value="TreeGrafter"/>
</dbReference>
<dbReference type="FunFam" id="3.40.50.1000:FF:000014">
    <property type="entry name" value="Phospholipid-transporting ATPase"/>
    <property type="match status" value="1"/>
</dbReference>
<evidence type="ECO:0000313" key="24">
    <source>
        <dbReference type="WBParaSite" id="PTRK_0000527400.1"/>
    </source>
</evidence>
<dbReference type="CDD" id="cd02073">
    <property type="entry name" value="P-type_ATPase_APLT_Dnf-like"/>
    <property type="match status" value="1"/>
</dbReference>
<accession>A0A0N4ZCM2</accession>
<dbReference type="InterPro" id="IPR032631">
    <property type="entry name" value="P-type_ATPase_N"/>
</dbReference>